<dbReference type="InterPro" id="IPR042307">
    <property type="entry name" value="Reeler_sf"/>
</dbReference>
<protein>
    <recommendedName>
        <fullName evidence="1">Reelin domain-containing protein</fullName>
    </recommendedName>
</protein>
<evidence type="ECO:0000313" key="2">
    <source>
        <dbReference type="EMBL" id="OQD45930.1"/>
    </source>
</evidence>
<accession>A0A1V6M0M3</accession>
<organism evidence="2 3">
    <name type="scientific">Candidatus Brocadia sapporoensis</name>
    <dbReference type="NCBI Taxonomy" id="392547"/>
    <lineage>
        <taxon>Bacteria</taxon>
        <taxon>Pseudomonadati</taxon>
        <taxon>Planctomycetota</taxon>
        <taxon>Candidatus Brocadiia</taxon>
        <taxon>Candidatus Brocadiales</taxon>
        <taxon>Candidatus Brocadiaceae</taxon>
        <taxon>Candidatus Brocadia</taxon>
    </lineage>
</organism>
<feature type="domain" description="Reelin" evidence="1">
    <location>
        <begin position="47"/>
        <end position="165"/>
    </location>
</feature>
<dbReference type="EMBL" id="MJUW02000069">
    <property type="protein sequence ID" value="OQD45930.1"/>
    <property type="molecule type" value="Genomic_DNA"/>
</dbReference>
<evidence type="ECO:0000259" key="1">
    <source>
        <dbReference type="Pfam" id="PF02014"/>
    </source>
</evidence>
<comment type="caution">
    <text evidence="2">The sequence shown here is derived from an EMBL/GenBank/DDBJ whole genome shotgun (WGS) entry which is preliminary data.</text>
</comment>
<dbReference type="Pfam" id="PF02014">
    <property type="entry name" value="Reeler"/>
    <property type="match status" value="1"/>
</dbReference>
<gene>
    <name evidence="2" type="ORF">BIY37_05970</name>
</gene>
<reference evidence="2 3" key="1">
    <citation type="journal article" date="2016" name="Genome Announc.">
        <title>Draft Genome Sequence of the Anaerobic Ammonium-Oxidizing Bacterium 'Candidatus Brocadia sp. 40'.</title>
        <authorList>
            <person name="Ali M."/>
            <person name="Haroon M.F."/>
            <person name="Narita Y."/>
            <person name="Zhang L."/>
            <person name="Rangel Shaw D."/>
            <person name="Okabe S."/>
            <person name="Saikaly P.E."/>
        </authorList>
    </citation>
    <scope>NUCLEOTIDE SEQUENCE [LARGE SCALE GENOMIC DNA]</scope>
    <source>
        <strain evidence="2 3">40</strain>
    </source>
</reference>
<evidence type="ECO:0000313" key="3">
    <source>
        <dbReference type="Proteomes" id="UP000242219"/>
    </source>
</evidence>
<name>A0A1V6M0M3_9BACT</name>
<dbReference type="AlphaFoldDB" id="A0A1V6M0M3"/>
<dbReference type="Gene3D" id="2.60.40.4060">
    <property type="entry name" value="Reeler domain"/>
    <property type="match status" value="1"/>
</dbReference>
<dbReference type="InterPro" id="IPR002861">
    <property type="entry name" value="Reeler_dom"/>
</dbReference>
<proteinExistence type="predicted"/>
<keyword evidence="3" id="KW-1185">Reference proteome</keyword>
<dbReference type="NCBIfam" id="NF041895">
    <property type="entry name" value="choice_anch_V"/>
    <property type="match status" value="1"/>
</dbReference>
<sequence>MSILCLVFNLVIYFLFSSTLLAWPEGPPAYRTGAVGDIGTCNADLCHNSFSLNSGSAKFSIVAPSVYSAGKSATVEVSFSDSLGVLYGFEMTAVDAVGKRVGSFKKIGKTMQVIPPKDYRGLKKKDKGKYIEHSYKGIKKKQWKFKWVAPGNAIDPITFYAAGVEAIAEGNIVKDYVYTTTAEIVREASKQ</sequence>
<dbReference type="Proteomes" id="UP000242219">
    <property type="component" value="Unassembled WGS sequence"/>
</dbReference>